<comment type="caution">
    <text evidence="2">The sequence shown here is derived from an EMBL/GenBank/DDBJ whole genome shotgun (WGS) entry which is preliminary data.</text>
</comment>
<evidence type="ECO:0000313" key="3">
    <source>
        <dbReference type="Proteomes" id="UP001189429"/>
    </source>
</evidence>
<feature type="transmembrane region" description="Helical" evidence="1">
    <location>
        <begin position="6"/>
        <end position="27"/>
    </location>
</feature>
<keyword evidence="3" id="KW-1185">Reference proteome</keyword>
<evidence type="ECO:0000313" key="2">
    <source>
        <dbReference type="EMBL" id="CAK0819927.1"/>
    </source>
</evidence>
<evidence type="ECO:0000256" key="1">
    <source>
        <dbReference type="SAM" id="Phobius"/>
    </source>
</evidence>
<organism evidence="2 3">
    <name type="scientific">Prorocentrum cordatum</name>
    <dbReference type="NCBI Taxonomy" id="2364126"/>
    <lineage>
        <taxon>Eukaryota</taxon>
        <taxon>Sar</taxon>
        <taxon>Alveolata</taxon>
        <taxon>Dinophyceae</taxon>
        <taxon>Prorocentrales</taxon>
        <taxon>Prorocentraceae</taxon>
        <taxon>Prorocentrum</taxon>
    </lineage>
</organism>
<proteinExistence type="predicted"/>
<sequence>MQLHEISTHRSVVLIFAATGLPLQLIWRRADNRATVRASEGHSSSWSSGDLICWTSNFSLSGGSSGRKLEMQITHAIQTTSAACVQKPDPSAGMPLSTSWKARLQPYAKTKYTQQ</sequence>
<accession>A0ABN9RNY7</accession>
<dbReference type="Proteomes" id="UP001189429">
    <property type="component" value="Unassembled WGS sequence"/>
</dbReference>
<keyword evidence="1" id="KW-1133">Transmembrane helix</keyword>
<dbReference type="EMBL" id="CAUYUJ010007202">
    <property type="protein sequence ID" value="CAK0819927.1"/>
    <property type="molecule type" value="Genomic_DNA"/>
</dbReference>
<keyword evidence="1" id="KW-0472">Membrane</keyword>
<name>A0ABN9RNY7_9DINO</name>
<keyword evidence="1" id="KW-0812">Transmembrane</keyword>
<evidence type="ECO:0008006" key="4">
    <source>
        <dbReference type="Google" id="ProtNLM"/>
    </source>
</evidence>
<gene>
    <name evidence="2" type="ORF">PCOR1329_LOCUS21773</name>
</gene>
<protein>
    <recommendedName>
        <fullName evidence="4">Secreted protein</fullName>
    </recommendedName>
</protein>
<reference evidence="2" key="1">
    <citation type="submission" date="2023-10" db="EMBL/GenBank/DDBJ databases">
        <authorList>
            <person name="Chen Y."/>
            <person name="Shah S."/>
            <person name="Dougan E. K."/>
            <person name="Thang M."/>
            <person name="Chan C."/>
        </authorList>
    </citation>
    <scope>NUCLEOTIDE SEQUENCE [LARGE SCALE GENOMIC DNA]</scope>
</reference>